<keyword evidence="7" id="KW-0378">Hydrolase</keyword>
<accession>A0A6J0BB04</accession>
<evidence type="ECO:0000256" key="3">
    <source>
        <dbReference type="ARBA" id="ARBA00039441"/>
    </source>
</evidence>
<feature type="domain" description="Prokaryotic-type class I peptide chain release factors" evidence="5">
    <location>
        <begin position="77"/>
        <end position="93"/>
    </location>
</feature>
<gene>
    <name evidence="7" type="primary">LOC107218109</name>
</gene>
<dbReference type="AlphaFoldDB" id="A0A6J0BB04"/>
<dbReference type="FunCoup" id="A0A6J0BB04">
    <property type="interactions" value="1392"/>
</dbReference>
<dbReference type="Proteomes" id="UP000829291">
    <property type="component" value="Chromosome 2"/>
</dbReference>
<dbReference type="InterPro" id="IPR052104">
    <property type="entry name" value="Mito_Release_Factor_mL62"/>
</dbReference>
<dbReference type="SUPFAM" id="SSF110916">
    <property type="entry name" value="Peptidyl-tRNA hydrolase domain-like"/>
    <property type="match status" value="1"/>
</dbReference>
<dbReference type="PANTHER" id="PTHR11075:SF54">
    <property type="entry name" value="LARGE RIBOSOMAL SUBUNIT PROTEIN ML62"/>
    <property type="match status" value="1"/>
</dbReference>
<dbReference type="Pfam" id="PF00472">
    <property type="entry name" value="RF-1"/>
    <property type="match status" value="1"/>
</dbReference>
<reference evidence="7" key="1">
    <citation type="submission" date="2025-08" db="UniProtKB">
        <authorList>
            <consortium name="RefSeq"/>
        </authorList>
    </citation>
    <scope>IDENTIFICATION</scope>
    <source>
        <tissue evidence="7">Thorax and Abdomen</tissue>
    </source>
</reference>
<organism evidence="7">
    <name type="scientific">Neodiprion lecontei</name>
    <name type="common">Redheaded pine sawfly</name>
    <dbReference type="NCBI Taxonomy" id="441921"/>
    <lineage>
        <taxon>Eukaryota</taxon>
        <taxon>Metazoa</taxon>
        <taxon>Ecdysozoa</taxon>
        <taxon>Arthropoda</taxon>
        <taxon>Hexapoda</taxon>
        <taxon>Insecta</taxon>
        <taxon>Pterygota</taxon>
        <taxon>Neoptera</taxon>
        <taxon>Endopterygota</taxon>
        <taxon>Hymenoptera</taxon>
        <taxon>Tenthredinoidea</taxon>
        <taxon>Diprionidae</taxon>
        <taxon>Diprioninae</taxon>
        <taxon>Neodiprion</taxon>
    </lineage>
</organism>
<evidence type="ECO:0000256" key="2">
    <source>
        <dbReference type="ARBA" id="ARBA00038225"/>
    </source>
</evidence>
<keyword evidence="6" id="KW-1185">Reference proteome</keyword>
<evidence type="ECO:0000256" key="1">
    <source>
        <dbReference type="ARBA" id="ARBA00013260"/>
    </source>
</evidence>
<dbReference type="Gene3D" id="3.30.160.20">
    <property type="match status" value="1"/>
</dbReference>
<name>A0A6J0BB04_NEOLC</name>
<dbReference type="GO" id="GO:0005762">
    <property type="term" value="C:mitochondrial large ribosomal subunit"/>
    <property type="evidence" value="ECO:0007669"/>
    <property type="project" value="TreeGrafter"/>
</dbReference>
<evidence type="ECO:0000256" key="4">
    <source>
        <dbReference type="ARBA" id="ARBA00041531"/>
    </source>
</evidence>
<dbReference type="GeneID" id="107218109"/>
<dbReference type="PANTHER" id="PTHR11075">
    <property type="entry name" value="PEPTIDE CHAIN RELEASE FACTOR"/>
    <property type="match status" value="1"/>
</dbReference>
<dbReference type="KEGG" id="nlo:107218109"/>
<sequence>MNFIARQCVKVIKNEITNQTHVGGLGRTLSYKSAYSLDNLYPKSSLKLYTPDFAPEDPNVKFNGFIPMDQLQISYSRSSGPGGQNVNRVNTKVDLRFNVKNARWLNDELKPKLLEKYSTKISKDGDLIIKSDVTRSQQLNLADALEKLRTMIREVAKPPPQITEETEEKLRKRHLKAARERLITKRMRSDIKRSRQNSDSDF</sequence>
<comment type="similarity">
    <text evidence="2">Belongs to the prokaryotic/mitochondrial release factor family. Mitochondrion-specific ribosomal protein mL62 subfamily.</text>
</comment>
<dbReference type="EC" id="3.1.1.29" evidence="1"/>
<evidence type="ECO:0000259" key="5">
    <source>
        <dbReference type="PROSITE" id="PS00745"/>
    </source>
</evidence>
<evidence type="ECO:0000313" key="6">
    <source>
        <dbReference type="Proteomes" id="UP000829291"/>
    </source>
</evidence>
<dbReference type="NCBIfam" id="NF006718">
    <property type="entry name" value="PRK09256.1"/>
    <property type="match status" value="1"/>
</dbReference>
<proteinExistence type="inferred from homology"/>
<protein>
    <recommendedName>
        <fullName evidence="3">Large ribosomal subunit protein mL62</fullName>
        <ecNumber evidence="1">3.1.1.29</ecNumber>
    </recommendedName>
    <alternativeName>
        <fullName evidence="4">Peptidyl-tRNA hydrolase ICT1, mitochondrial</fullName>
    </alternativeName>
</protein>
<dbReference type="InterPro" id="IPR000352">
    <property type="entry name" value="Pep_chain_release_fac_I"/>
</dbReference>
<dbReference type="GO" id="GO:0016150">
    <property type="term" value="F:translation release factor activity, codon nonspecific"/>
    <property type="evidence" value="ECO:0007669"/>
    <property type="project" value="TreeGrafter"/>
</dbReference>
<dbReference type="InParanoid" id="A0A6J0BB04"/>
<evidence type="ECO:0000313" key="7">
    <source>
        <dbReference type="RefSeq" id="XP_015511347.2"/>
    </source>
</evidence>
<dbReference type="GO" id="GO:0070126">
    <property type="term" value="P:mitochondrial translational termination"/>
    <property type="evidence" value="ECO:0007669"/>
    <property type="project" value="TreeGrafter"/>
</dbReference>
<dbReference type="GO" id="GO:0004045">
    <property type="term" value="F:peptidyl-tRNA hydrolase activity"/>
    <property type="evidence" value="ECO:0007669"/>
    <property type="project" value="UniProtKB-EC"/>
</dbReference>
<dbReference type="OrthoDB" id="270639at2759"/>
<dbReference type="PROSITE" id="PS00745">
    <property type="entry name" value="RF_PROK_I"/>
    <property type="match status" value="1"/>
</dbReference>
<dbReference type="RefSeq" id="XP_015511347.2">
    <property type="nucleotide sequence ID" value="XM_015655861.2"/>
</dbReference>